<dbReference type="AlphaFoldDB" id="A0A1I5P7C9"/>
<reference evidence="1 2" key="1">
    <citation type="submission" date="2016-10" db="EMBL/GenBank/DDBJ databases">
        <authorList>
            <person name="de Groot N.N."/>
        </authorList>
    </citation>
    <scope>NUCLEOTIDE SEQUENCE [LARGE SCALE GENOMIC DNA]</scope>
    <source>
        <strain evidence="2">E92,LMG 26720,CCM 7988</strain>
    </source>
</reference>
<dbReference type="OrthoDB" id="840060at2"/>
<protein>
    <submittedName>
        <fullName evidence="1">Uncharacterized protein</fullName>
    </submittedName>
</protein>
<keyword evidence="2" id="KW-1185">Reference proteome</keyword>
<name>A0A1I5P7C9_9BACT</name>
<proteinExistence type="predicted"/>
<gene>
    <name evidence="1" type="ORF">SAMN04515674_102325</name>
</gene>
<dbReference type="Proteomes" id="UP000199306">
    <property type="component" value="Unassembled WGS sequence"/>
</dbReference>
<dbReference type="RefSeq" id="WP_092012947.1">
    <property type="nucleotide sequence ID" value="NZ_FOXH01000002.1"/>
</dbReference>
<evidence type="ECO:0000313" key="2">
    <source>
        <dbReference type="Proteomes" id="UP000199306"/>
    </source>
</evidence>
<sequence>MEKSTSYFEYSKIVLKKVSFSKDLFQKELQKAMALCKLEERIKLKVWCVEQFGKPFEIIVERVYQKKIYNVYPI</sequence>
<accession>A0A1I5P7C9</accession>
<dbReference type="STRING" id="1079859.SAMN04515674_102325"/>
<dbReference type="EMBL" id="FOXH01000002">
    <property type="protein sequence ID" value="SFP30014.1"/>
    <property type="molecule type" value="Genomic_DNA"/>
</dbReference>
<organism evidence="1 2">
    <name type="scientific">Pseudarcicella hirudinis</name>
    <dbReference type="NCBI Taxonomy" id="1079859"/>
    <lineage>
        <taxon>Bacteria</taxon>
        <taxon>Pseudomonadati</taxon>
        <taxon>Bacteroidota</taxon>
        <taxon>Cytophagia</taxon>
        <taxon>Cytophagales</taxon>
        <taxon>Flectobacillaceae</taxon>
        <taxon>Pseudarcicella</taxon>
    </lineage>
</organism>
<evidence type="ECO:0000313" key="1">
    <source>
        <dbReference type="EMBL" id="SFP30014.1"/>
    </source>
</evidence>